<evidence type="ECO:0000313" key="3">
    <source>
        <dbReference type="Proteomes" id="UP001420932"/>
    </source>
</evidence>
<keyword evidence="3" id="KW-1185">Reference proteome</keyword>
<reference evidence="2 3" key="1">
    <citation type="submission" date="2024-01" db="EMBL/GenBank/DDBJ databases">
        <title>Genome assemblies of Stephania.</title>
        <authorList>
            <person name="Yang L."/>
        </authorList>
    </citation>
    <scope>NUCLEOTIDE SEQUENCE [LARGE SCALE GENOMIC DNA]</scope>
    <source>
        <strain evidence="2">YNDBR</strain>
        <tissue evidence="2">Leaf</tissue>
    </source>
</reference>
<feature type="compositionally biased region" description="Basic residues" evidence="1">
    <location>
        <begin position="20"/>
        <end position="31"/>
    </location>
</feature>
<comment type="caution">
    <text evidence="2">The sequence shown here is derived from an EMBL/GenBank/DDBJ whole genome shotgun (WGS) entry which is preliminary data.</text>
</comment>
<dbReference type="EMBL" id="JBBNAF010000043">
    <property type="protein sequence ID" value="KAK9081907.1"/>
    <property type="molecule type" value="Genomic_DNA"/>
</dbReference>
<gene>
    <name evidence="2" type="ORF">Syun_030744</name>
</gene>
<accession>A0AAP0DZA7</accession>
<organism evidence="2 3">
    <name type="scientific">Stephania yunnanensis</name>
    <dbReference type="NCBI Taxonomy" id="152371"/>
    <lineage>
        <taxon>Eukaryota</taxon>
        <taxon>Viridiplantae</taxon>
        <taxon>Streptophyta</taxon>
        <taxon>Embryophyta</taxon>
        <taxon>Tracheophyta</taxon>
        <taxon>Spermatophyta</taxon>
        <taxon>Magnoliopsida</taxon>
        <taxon>Ranunculales</taxon>
        <taxon>Menispermaceae</taxon>
        <taxon>Menispermoideae</taxon>
        <taxon>Cissampelideae</taxon>
        <taxon>Stephania</taxon>
    </lineage>
</organism>
<dbReference type="Proteomes" id="UP001420932">
    <property type="component" value="Unassembled WGS sequence"/>
</dbReference>
<proteinExistence type="predicted"/>
<sequence>MTTQDDKKRIRCGSSLNRSNHGHRNNSRHQNQRQTAELTWSTAVGQWITDAHTGRWACVYTRAWMFSYAMVLLVFDVDRRGDTLVDLEGANAELIVYCFVVGELLLVEF</sequence>
<name>A0AAP0DZA7_9MAGN</name>
<evidence type="ECO:0000313" key="2">
    <source>
        <dbReference type="EMBL" id="KAK9081907.1"/>
    </source>
</evidence>
<dbReference type="AlphaFoldDB" id="A0AAP0DZA7"/>
<feature type="region of interest" description="Disordered" evidence="1">
    <location>
        <begin position="1"/>
        <end position="35"/>
    </location>
</feature>
<evidence type="ECO:0000256" key="1">
    <source>
        <dbReference type="SAM" id="MobiDB-lite"/>
    </source>
</evidence>
<protein>
    <submittedName>
        <fullName evidence="2">Uncharacterized protein</fullName>
    </submittedName>
</protein>